<evidence type="ECO:0000256" key="1">
    <source>
        <dbReference type="SAM" id="Coils"/>
    </source>
</evidence>
<proteinExistence type="predicted"/>
<reference evidence="5" key="2">
    <citation type="submission" date="2022-01" db="EMBL/GenBank/DDBJ databases">
        <authorList>
            <person name="Yamashiro T."/>
            <person name="Shiraishi A."/>
            <person name="Satake H."/>
            <person name="Nakayama K."/>
        </authorList>
    </citation>
    <scope>NUCLEOTIDE SEQUENCE</scope>
</reference>
<dbReference type="InterPro" id="IPR043502">
    <property type="entry name" value="DNA/RNA_pol_sf"/>
</dbReference>
<protein>
    <submittedName>
        <fullName evidence="5">Retrovirus-related pol polyprotein from transposon TNT 1-94</fullName>
    </submittedName>
</protein>
<feature type="compositionally biased region" description="Polar residues" evidence="2">
    <location>
        <begin position="290"/>
        <end position="300"/>
    </location>
</feature>
<evidence type="ECO:0000313" key="6">
    <source>
        <dbReference type="Proteomes" id="UP001151760"/>
    </source>
</evidence>
<dbReference type="PANTHER" id="PTHR11439:SF483">
    <property type="entry name" value="PEPTIDE SYNTHASE GLIP-LIKE, PUTATIVE (AFU_ORTHOLOGUE AFUA_3G12920)-RELATED"/>
    <property type="match status" value="1"/>
</dbReference>
<evidence type="ECO:0000313" key="5">
    <source>
        <dbReference type="EMBL" id="GJT87584.1"/>
    </source>
</evidence>
<evidence type="ECO:0000259" key="4">
    <source>
        <dbReference type="Pfam" id="PF25597"/>
    </source>
</evidence>
<dbReference type="InterPro" id="IPR057670">
    <property type="entry name" value="SH3_retrovirus"/>
</dbReference>
<comment type="caution">
    <text evidence="5">The sequence shown here is derived from an EMBL/GenBank/DDBJ whole genome shotgun (WGS) entry which is preliminary data.</text>
</comment>
<feature type="compositionally biased region" description="Basic and acidic residues" evidence="2">
    <location>
        <begin position="264"/>
        <end position="280"/>
    </location>
</feature>
<evidence type="ECO:0000256" key="2">
    <source>
        <dbReference type="SAM" id="MobiDB-lite"/>
    </source>
</evidence>
<keyword evidence="6" id="KW-1185">Reference proteome</keyword>
<dbReference type="Proteomes" id="UP001151760">
    <property type="component" value="Unassembled WGS sequence"/>
</dbReference>
<reference evidence="5" key="1">
    <citation type="journal article" date="2022" name="Int. J. Mol. Sci.">
        <title>Draft Genome of Tanacetum Coccineum: Genomic Comparison of Closely Related Tanacetum-Family Plants.</title>
        <authorList>
            <person name="Yamashiro T."/>
            <person name="Shiraishi A."/>
            <person name="Nakayama K."/>
            <person name="Satake H."/>
        </authorList>
    </citation>
    <scope>NUCLEOTIDE SEQUENCE</scope>
</reference>
<feature type="domain" description="Retroviral polymerase SH3-like" evidence="4">
    <location>
        <begin position="455"/>
        <end position="509"/>
    </location>
</feature>
<name>A0ABQ5HJK9_9ASTR</name>
<gene>
    <name evidence="5" type="ORF">Tco_1069301</name>
</gene>
<dbReference type="InterPro" id="IPR013103">
    <property type="entry name" value="RVT_2"/>
</dbReference>
<dbReference type="EMBL" id="BQNB010019651">
    <property type="protein sequence ID" value="GJT87584.1"/>
    <property type="molecule type" value="Genomic_DNA"/>
</dbReference>
<dbReference type="Pfam" id="PF07727">
    <property type="entry name" value="RVT_2"/>
    <property type="match status" value="1"/>
</dbReference>
<sequence>MLLAMKNEARSNLKNKENDFMLDNSYGDETLEELTAAVIMMARIQPANDNADSKPSYDAKAVSEVNASHKVHEQVNHVKRKTIIHTYDDDQINSNIIFDDPYMENNDGRSEHNSNAHGEYHDIQMLAYNVQRETENQKRLNNRLKTQKELLQKELETFKDRNLKELPQELIQEVQEMKNEMLRNEFEKSSSDSKDIQANLLKRIKILKNDFKRSQAQSIDFELKLKHQKEKMACDVSWKSRLSTLNDENMKTSLCNTVQQNTSVKDKKVSNNKVNADRSKPVTSHPIPKNEQSVESSNSVRRPKSKDTKSKDRVLKNTNDRRPSAHVRKINSWEQSASRMIIAITGYGDFVQGNLTICHVYYVKGLGDDLLTGSRDSNLYTISISKLVASSPMCKINNIMVMAPKAFSFEFWAEAIATAYFTQNQCIVHTRYNKTPYELIRGRKPNIQYFHVFGSLCYPTNDRDDLGKMKSKSNIGIFIGYSESSRGFHIYNGQTKKIIETIHVKFDELTAMASECNNLEPGFNCINFQYSSKDLHYSLENLFGPLYEEYYAMSPLEVLDNSLANTLDNEDTSSSSLIVVEEDEAPQIVSSSAKQATNEPNTLVLNDNANELVQEDVAELDENVFYNPPETLVFEEAKYGQEEGIDFEESFAPVARLEAVRIFVAYSAHKNFPIYQMDVKTEFLNDPLKEEVFVRKLDGFVDPDFPNHVYRLKKALYNLKQAPRAWYDKLSSFLIENHFTKGIVDPTLFTKRHGDEILLFEIYVDDIIFRSTNLIFSNRFATLMKDNFEMSMIGEMKFFLRLQVHQSPQRIFICQSHYTMDLLKKPRMDKCDTVSTPMATTKLDADLQGTQVDQTKYRGMIGGLMYLTTSRPDIAFVTFVYHAGCNDDCKRTSGGIQFLGDKLVSWLFKKQDCTAMSIAEADYEHVEKGTIELYFVRMEYQLADLFTKALLRVRFEYLVDWYEMYDSN</sequence>
<dbReference type="PANTHER" id="PTHR11439">
    <property type="entry name" value="GAG-POL-RELATED RETROTRANSPOSON"/>
    <property type="match status" value="1"/>
</dbReference>
<feature type="domain" description="Reverse transcriptase Ty1/copia-type" evidence="3">
    <location>
        <begin position="639"/>
        <end position="839"/>
    </location>
</feature>
<feature type="region of interest" description="Disordered" evidence="2">
    <location>
        <begin position="256"/>
        <end position="326"/>
    </location>
</feature>
<dbReference type="SUPFAM" id="SSF56672">
    <property type="entry name" value="DNA/RNA polymerases"/>
    <property type="match status" value="1"/>
</dbReference>
<dbReference type="Pfam" id="PF25597">
    <property type="entry name" value="SH3_retrovirus"/>
    <property type="match status" value="1"/>
</dbReference>
<keyword evidence="1" id="KW-0175">Coiled coil</keyword>
<evidence type="ECO:0000259" key="3">
    <source>
        <dbReference type="Pfam" id="PF07727"/>
    </source>
</evidence>
<feature type="compositionally biased region" description="Basic and acidic residues" evidence="2">
    <location>
        <begin position="305"/>
        <end position="323"/>
    </location>
</feature>
<accession>A0ABQ5HJK9</accession>
<feature type="coiled-coil region" evidence="1">
    <location>
        <begin position="130"/>
        <end position="161"/>
    </location>
</feature>
<organism evidence="5 6">
    <name type="scientific">Tanacetum coccineum</name>
    <dbReference type="NCBI Taxonomy" id="301880"/>
    <lineage>
        <taxon>Eukaryota</taxon>
        <taxon>Viridiplantae</taxon>
        <taxon>Streptophyta</taxon>
        <taxon>Embryophyta</taxon>
        <taxon>Tracheophyta</taxon>
        <taxon>Spermatophyta</taxon>
        <taxon>Magnoliopsida</taxon>
        <taxon>eudicotyledons</taxon>
        <taxon>Gunneridae</taxon>
        <taxon>Pentapetalae</taxon>
        <taxon>asterids</taxon>
        <taxon>campanulids</taxon>
        <taxon>Asterales</taxon>
        <taxon>Asteraceae</taxon>
        <taxon>Asteroideae</taxon>
        <taxon>Anthemideae</taxon>
        <taxon>Anthemidinae</taxon>
        <taxon>Tanacetum</taxon>
    </lineage>
</organism>